<evidence type="ECO:0000313" key="2">
    <source>
        <dbReference type="EMBL" id="MBC3440048.1"/>
    </source>
</evidence>
<sequence length="66" mass="7325">MLWFGTEKARFKLQRRIMGVVLLLAMLFLVVQVEAYLSGCGTAGDVLDGVFISCFAGGMFYLAGRW</sequence>
<proteinExistence type="predicted"/>
<dbReference type="EMBL" id="JABWRE010000002">
    <property type="protein sequence ID" value="MBC3440048.1"/>
    <property type="molecule type" value="Genomic_DNA"/>
</dbReference>
<dbReference type="RefSeq" id="WP_186553615.1">
    <property type="nucleotide sequence ID" value="NZ_JABWRE020000001.1"/>
</dbReference>
<keyword evidence="1" id="KW-0812">Transmembrane</keyword>
<comment type="caution">
    <text evidence="2">The sequence shown here is derived from an EMBL/GenBank/DDBJ whole genome shotgun (WGS) entry which is preliminary data.</text>
</comment>
<evidence type="ECO:0000256" key="1">
    <source>
        <dbReference type="SAM" id="Phobius"/>
    </source>
</evidence>
<organism evidence="2">
    <name type="scientific">Pseudomonas urmiensis</name>
    <dbReference type="NCBI Taxonomy" id="2745493"/>
    <lineage>
        <taxon>Bacteria</taxon>
        <taxon>Pseudomonadati</taxon>
        <taxon>Pseudomonadota</taxon>
        <taxon>Gammaproteobacteria</taxon>
        <taxon>Pseudomonadales</taxon>
        <taxon>Pseudomonadaceae</taxon>
        <taxon>Pseudomonas</taxon>
    </lineage>
</organism>
<reference evidence="2" key="1">
    <citation type="journal article" date="2020" name="Microorganisms">
        <title>Reliable Identification of Environmental Pseudomonas Isolates Using the rpoD Gene.</title>
        <authorList>
            <consortium name="The Broad Institute Genome Sequencing Platform"/>
            <person name="Girard L."/>
            <person name="Lood C."/>
            <person name="Rokni-Zadeh H."/>
            <person name="van Noort V."/>
            <person name="Lavigne R."/>
            <person name="De Mot R."/>
        </authorList>
    </citation>
    <scope>NUCLEOTIDE SEQUENCE</scope>
    <source>
        <strain evidence="2">SWRI10</strain>
    </source>
</reference>
<protein>
    <submittedName>
        <fullName evidence="2">Uncharacterized protein</fullName>
    </submittedName>
</protein>
<reference evidence="3" key="3">
    <citation type="submission" date="2021-06" db="EMBL/GenBank/DDBJ databases">
        <title>Updating the genus Pseudomonas: Description of 43 new species and partition of the Pseudomonas putida group.</title>
        <authorList>
            <person name="Girard L."/>
            <person name="Lood C."/>
            <person name="Vandamme P."/>
            <person name="Rokni-Zadeh H."/>
            <person name="Van Noort V."/>
            <person name="Hofte M."/>
            <person name="Lavigne R."/>
            <person name="De Mot R."/>
        </authorList>
    </citation>
    <scope>NUCLEOTIDE SEQUENCE</scope>
    <source>
        <strain evidence="3">SWRI10</strain>
    </source>
</reference>
<name>A0A923JVC0_9PSED</name>
<feature type="transmembrane region" description="Helical" evidence="1">
    <location>
        <begin position="45"/>
        <end position="63"/>
    </location>
</feature>
<gene>
    <name evidence="3" type="ORF">HU737_006970</name>
    <name evidence="2" type="ORF">HU737_05085</name>
</gene>
<dbReference type="AlphaFoldDB" id="A0A923JVC0"/>
<dbReference type="Proteomes" id="UP000599879">
    <property type="component" value="Unassembled WGS sequence"/>
</dbReference>
<reference evidence="2" key="2">
    <citation type="submission" date="2020-07" db="EMBL/GenBank/DDBJ databases">
        <authorList>
            <person name="Lood C."/>
            <person name="Girard L."/>
        </authorList>
    </citation>
    <scope>NUCLEOTIDE SEQUENCE</scope>
    <source>
        <strain evidence="2">SWRI10</strain>
    </source>
</reference>
<evidence type="ECO:0000313" key="3">
    <source>
        <dbReference type="EMBL" id="MBV4535711.1"/>
    </source>
</evidence>
<accession>A0A923JVC0</accession>
<dbReference type="EMBL" id="JABWRE020000001">
    <property type="protein sequence ID" value="MBV4535711.1"/>
    <property type="molecule type" value="Genomic_DNA"/>
</dbReference>
<keyword evidence="1" id="KW-0472">Membrane</keyword>
<keyword evidence="1" id="KW-1133">Transmembrane helix</keyword>